<evidence type="ECO:0000313" key="2">
    <source>
        <dbReference type="EMBL" id="THG36845.1"/>
    </source>
</evidence>
<name>A0A4S4G2V6_9ACTN</name>
<protein>
    <submittedName>
        <fullName evidence="2">HNH endonuclease</fullName>
    </submittedName>
</protein>
<accession>A0A4S4G2V6</accession>
<proteinExistence type="predicted"/>
<dbReference type="Proteomes" id="UP000308978">
    <property type="component" value="Unassembled WGS sequence"/>
</dbReference>
<gene>
    <name evidence="2" type="ORF">E5986_08060</name>
</gene>
<organism evidence="2 3">
    <name type="scientific">Adlercreutzia caecimuris</name>
    <dbReference type="NCBI Taxonomy" id="671266"/>
    <lineage>
        <taxon>Bacteria</taxon>
        <taxon>Bacillati</taxon>
        <taxon>Actinomycetota</taxon>
        <taxon>Coriobacteriia</taxon>
        <taxon>Eggerthellales</taxon>
        <taxon>Eggerthellaceae</taxon>
        <taxon>Adlercreutzia</taxon>
    </lineage>
</organism>
<dbReference type="GO" id="GO:0003676">
    <property type="term" value="F:nucleic acid binding"/>
    <property type="evidence" value="ECO:0007669"/>
    <property type="project" value="InterPro"/>
</dbReference>
<dbReference type="SMART" id="SM00507">
    <property type="entry name" value="HNHc"/>
    <property type="match status" value="1"/>
</dbReference>
<sequence>MPSNRMKVCPRCRRLVPDIGRTYCADCDVEYRAERAARRRETRDWAAEYGARADDDPKYRAFYRSRQWRETSRRYAMLAGHICEECGDTGTDVHHVIPIQCEAGWNLRFSFSNLKLLCVPCHNRAHRRFS</sequence>
<dbReference type="InterPro" id="IPR002711">
    <property type="entry name" value="HNH"/>
</dbReference>
<dbReference type="EMBL" id="SSTJ01000010">
    <property type="protein sequence ID" value="THG36845.1"/>
    <property type="molecule type" value="Genomic_DNA"/>
</dbReference>
<evidence type="ECO:0000259" key="1">
    <source>
        <dbReference type="SMART" id="SM00507"/>
    </source>
</evidence>
<keyword evidence="2" id="KW-0540">Nuclease</keyword>
<evidence type="ECO:0000313" key="3">
    <source>
        <dbReference type="Proteomes" id="UP000308978"/>
    </source>
</evidence>
<dbReference type="GO" id="GO:0004519">
    <property type="term" value="F:endonuclease activity"/>
    <property type="evidence" value="ECO:0007669"/>
    <property type="project" value="UniProtKB-KW"/>
</dbReference>
<dbReference type="AlphaFoldDB" id="A0A4S4G2V6"/>
<feature type="domain" description="HNH nuclease" evidence="1">
    <location>
        <begin position="71"/>
        <end position="123"/>
    </location>
</feature>
<keyword evidence="2" id="KW-0255">Endonuclease</keyword>
<dbReference type="CDD" id="cd00085">
    <property type="entry name" value="HNHc"/>
    <property type="match status" value="1"/>
</dbReference>
<keyword evidence="2" id="KW-0378">Hydrolase</keyword>
<dbReference type="InterPro" id="IPR003615">
    <property type="entry name" value="HNH_nuc"/>
</dbReference>
<reference evidence="2 3" key="1">
    <citation type="submission" date="2019-04" db="EMBL/GenBank/DDBJ databases">
        <title>Microbes associate with the intestines of laboratory mice.</title>
        <authorList>
            <person name="Navarre W."/>
            <person name="Wong E."/>
            <person name="Huang K.C."/>
            <person name="Tropini C."/>
            <person name="Ng K."/>
            <person name="Yu B."/>
        </authorList>
    </citation>
    <scope>NUCLEOTIDE SEQUENCE [LARGE SCALE GENOMIC DNA]</scope>
    <source>
        <strain evidence="2 3">NM80_B27</strain>
    </source>
</reference>
<dbReference type="GO" id="GO:0008270">
    <property type="term" value="F:zinc ion binding"/>
    <property type="evidence" value="ECO:0007669"/>
    <property type="project" value="InterPro"/>
</dbReference>
<comment type="caution">
    <text evidence="2">The sequence shown here is derived from an EMBL/GenBank/DDBJ whole genome shotgun (WGS) entry which is preliminary data.</text>
</comment>
<dbReference type="RefSeq" id="WP_136434912.1">
    <property type="nucleotide sequence ID" value="NZ_SSTJ01000010.1"/>
</dbReference>
<dbReference type="Gene3D" id="1.10.30.50">
    <property type="match status" value="1"/>
</dbReference>
<dbReference type="Pfam" id="PF01844">
    <property type="entry name" value="HNH"/>
    <property type="match status" value="1"/>
</dbReference>